<name>A0ABR1BL39_NECAM</name>
<keyword evidence="2" id="KW-1185">Reference proteome</keyword>
<dbReference type="PANTHER" id="PTHR11440">
    <property type="entry name" value="LECITHIN-CHOLESTEROL ACYLTRANSFERASE-RELATED"/>
    <property type="match status" value="1"/>
</dbReference>
<dbReference type="SUPFAM" id="SSF53474">
    <property type="entry name" value="alpha/beta-Hydrolases"/>
    <property type="match status" value="1"/>
</dbReference>
<evidence type="ECO:0000313" key="1">
    <source>
        <dbReference type="EMBL" id="KAK6726065.1"/>
    </source>
</evidence>
<gene>
    <name evidence="1" type="primary">Necator_chrI.g526</name>
    <name evidence="1" type="ORF">RB195_004404</name>
</gene>
<dbReference type="InterPro" id="IPR003386">
    <property type="entry name" value="LACT/PDAT_acylTrfase"/>
</dbReference>
<accession>A0ABR1BL39</accession>
<proteinExistence type="predicted"/>
<dbReference type="Gene3D" id="3.40.50.1820">
    <property type="entry name" value="alpha/beta hydrolase"/>
    <property type="match status" value="2"/>
</dbReference>
<dbReference type="EMBL" id="JAVFWL010000001">
    <property type="protein sequence ID" value="KAK6726065.1"/>
    <property type="molecule type" value="Genomic_DNA"/>
</dbReference>
<organism evidence="1 2">
    <name type="scientific">Necator americanus</name>
    <name type="common">Human hookworm</name>
    <dbReference type="NCBI Taxonomy" id="51031"/>
    <lineage>
        <taxon>Eukaryota</taxon>
        <taxon>Metazoa</taxon>
        <taxon>Ecdysozoa</taxon>
        <taxon>Nematoda</taxon>
        <taxon>Chromadorea</taxon>
        <taxon>Rhabditida</taxon>
        <taxon>Rhabditina</taxon>
        <taxon>Rhabditomorpha</taxon>
        <taxon>Strongyloidea</taxon>
        <taxon>Ancylostomatidae</taxon>
        <taxon>Bunostominae</taxon>
        <taxon>Necator</taxon>
    </lineage>
</organism>
<dbReference type="Pfam" id="PF02450">
    <property type="entry name" value="LCAT"/>
    <property type="match status" value="1"/>
</dbReference>
<reference evidence="1 2" key="1">
    <citation type="submission" date="2023-08" db="EMBL/GenBank/DDBJ databases">
        <title>A Necator americanus chromosomal reference genome.</title>
        <authorList>
            <person name="Ilik V."/>
            <person name="Petrzelkova K.J."/>
            <person name="Pardy F."/>
            <person name="Fuh T."/>
            <person name="Niatou-Singa F.S."/>
            <person name="Gouil Q."/>
            <person name="Baker L."/>
            <person name="Ritchie M.E."/>
            <person name="Jex A.R."/>
            <person name="Gazzola D."/>
            <person name="Li H."/>
            <person name="Toshio Fujiwara R."/>
            <person name="Zhan B."/>
            <person name="Aroian R.V."/>
            <person name="Pafco B."/>
            <person name="Schwarz E.M."/>
        </authorList>
    </citation>
    <scope>NUCLEOTIDE SEQUENCE [LARGE SCALE GENOMIC DNA]</scope>
    <source>
        <strain evidence="1 2">Aroian</strain>
        <tissue evidence="1">Whole animal</tissue>
    </source>
</reference>
<protein>
    <recommendedName>
        <fullName evidence="3">Lecithin:cholesterol acyltransferase</fullName>
    </recommendedName>
</protein>
<evidence type="ECO:0008006" key="3">
    <source>
        <dbReference type="Google" id="ProtNLM"/>
    </source>
</evidence>
<sequence>MILRILGFTFLIGLSIIVVECMSPFVRTRFKKKPEHPVILIPGDGGSQLEANLTGKPTTVHYICAKQTTDYFDLWLNLELFAPVVIDCWVDNMMLVFNSSTGLSSNMPGVDIRVPGFGGTSSIEWLDKSKASTGSYFSTLVSMMTTWGYRSGKSVQGAPFDWRRSPNELHLYFDLLKVTIETTYRYNGNTKVITLGHSMGNPMMLYFFNNIVDQAWKDKYIESHVSLAAAWGGAMQIVRLFASGYNMNYYRIVLPPSKLRAMQRSFTSSAFLFPSVAVWNNSEVLASTYEKNYTLANVEEFFNDINYTTGWEQYKVAAQMNGNLDPPGVKVHCIYGTGLDTPEQFSWAKGYFPDYPPSIVFGDGDGTVNRRSAEVCLRWNESNNKGKQVTTHEIPGAEHMAIMHNPAAIELVRKAVYGLL</sequence>
<evidence type="ECO:0000313" key="2">
    <source>
        <dbReference type="Proteomes" id="UP001303046"/>
    </source>
</evidence>
<comment type="caution">
    <text evidence="1">The sequence shown here is derived from an EMBL/GenBank/DDBJ whole genome shotgun (WGS) entry which is preliminary data.</text>
</comment>
<dbReference type="InterPro" id="IPR029058">
    <property type="entry name" value="AB_hydrolase_fold"/>
</dbReference>
<dbReference type="Proteomes" id="UP001303046">
    <property type="component" value="Unassembled WGS sequence"/>
</dbReference>